<dbReference type="RefSeq" id="WP_047677622.1">
    <property type="nucleotide sequence ID" value="NZ_CP017063.1"/>
</dbReference>
<evidence type="ECO:0000259" key="1">
    <source>
        <dbReference type="PROSITE" id="PS51186"/>
    </source>
</evidence>
<evidence type="ECO:0000313" key="3">
    <source>
        <dbReference type="EMBL" id="PLA55953.1"/>
    </source>
</evidence>
<dbReference type="Pfam" id="PF00583">
    <property type="entry name" value="Acetyltransf_1"/>
    <property type="match status" value="1"/>
</dbReference>
<dbReference type="EMBL" id="PKJX01000006">
    <property type="protein sequence ID" value="PLA55953.1"/>
    <property type="molecule type" value="Genomic_DNA"/>
</dbReference>
<keyword evidence="2" id="KW-0808">Transferase</keyword>
<dbReference type="GO" id="GO:0016747">
    <property type="term" value="F:acyltransferase activity, transferring groups other than amino-acyl groups"/>
    <property type="evidence" value="ECO:0007669"/>
    <property type="project" value="InterPro"/>
</dbReference>
<dbReference type="Proteomes" id="UP000234212">
    <property type="component" value="Unassembled WGS sequence"/>
</dbReference>
<comment type="caution">
    <text evidence="2">The sequence shown here is derived from an EMBL/GenBank/DDBJ whole genome shotgun (WGS) entry which is preliminary data.</text>
</comment>
<evidence type="ECO:0000313" key="5">
    <source>
        <dbReference type="Proteomes" id="UP000542889"/>
    </source>
</evidence>
<organism evidence="2 5">
    <name type="scientific">Lacticaseibacillus rhamnosus</name>
    <name type="common">Lactobacillus rhamnosus</name>
    <dbReference type="NCBI Taxonomy" id="47715"/>
    <lineage>
        <taxon>Bacteria</taxon>
        <taxon>Bacillati</taxon>
        <taxon>Bacillota</taxon>
        <taxon>Bacilli</taxon>
        <taxon>Lactobacillales</taxon>
        <taxon>Lactobacillaceae</taxon>
        <taxon>Lacticaseibacillus</taxon>
    </lineage>
</organism>
<protein>
    <submittedName>
        <fullName evidence="2 3">N-acetyltransferase</fullName>
    </submittedName>
</protein>
<dbReference type="AlphaFoldDB" id="A0A249DBM9"/>
<dbReference type="SUPFAM" id="SSF55729">
    <property type="entry name" value="Acyl-CoA N-acyltransferases (Nat)"/>
    <property type="match status" value="1"/>
</dbReference>
<dbReference type="Proteomes" id="UP000542889">
    <property type="component" value="Unassembled WGS sequence"/>
</dbReference>
<dbReference type="Gene3D" id="3.40.630.30">
    <property type="match status" value="1"/>
</dbReference>
<evidence type="ECO:0000313" key="4">
    <source>
        <dbReference type="Proteomes" id="UP000234212"/>
    </source>
</evidence>
<accession>A0A249DBM9</accession>
<evidence type="ECO:0000313" key="2">
    <source>
        <dbReference type="EMBL" id="NVO88689.1"/>
    </source>
</evidence>
<proteinExistence type="predicted"/>
<name>A0A249DBM9_LACRH</name>
<feature type="domain" description="N-acetyltransferase" evidence="1">
    <location>
        <begin position="2"/>
        <end position="158"/>
    </location>
</feature>
<dbReference type="InterPro" id="IPR000182">
    <property type="entry name" value="GNAT_dom"/>
</dbReference>
<sequence>MIETRRISRKLATVKDLSHLERMLDHAKQQMCSEGITQWTETYPNREDIYRDILKRQLWLFGDDVKAMAVIEENLNFWNIKRLVVDSAFSGKGIASLVIDEIKQLMVVHHVAEARLCTNHTNHRMIRLANHKGFLLHHYYQAQDRENFGAFIEFRYCRFSNADSC</sequence>
<gene>
    <name evidence="3" type="ORF">CYJ91_11550</name>
    <name evidence="2" type="ORF">HWN39_09240</name>
</gene>
<reference evidence="2 5" key="2">
    <citation type="submission" date="2020-06" db="EMBL/GenBank/DDBJ databases">
        <title>Lactobacillus rhamnosus QC,genome.</title>
        <authorList>
            <person name="Yi H."/>
            <person name="Jin M."/>
        </authorList>
    </citation>
    <scope>NUCLEOTIDE SEQUENCE [LARGE SCALE GENOMIC DNA]</scope>
    <source>
        <strain evidence="2 5">QC</strain>
    </source>
</reference>
<dbReference type="PROSITE" id="PS51186">
    <property type="entry name" value="GNAT"/>
    <property type="match status" value="1"/>
</dbReference>
<dbReference type="InterPro" id="IPR016181">
    <property type="entry name" value="Acyl_CoA_acyltransferase"/>
</dbReference>
<dbReference type="EMBL" id="JABXWP010000012">
    <property type="protein sequence ID" value="NVO88689.1"/>
    <property type="molecule type" value="Genomic_DNA"/>
</dbReference>
<reference evidence="3 4" key="1">
    <citation type="submission" date="2017-12" db="EMBL/GenBank/DDBJ databases">
        <title>Phylogenetic diversity of female urinary microbiome.</title>
        <authorList>
            <person name="Thomas-White K."/>
            <person name="Wolfe A.J."/>
        </authorList>
    </citation>
    <scope>NUCLEOTIDE SEQUENCE [LARGE SCALE GENOMIC DNA]</scope>
    <source>
        <strain evidence="3 4">UMB0004</strain>
    </source>
</reference>